<dbReference type="InterPro" id="IPR004360">
    <property type="entry name" value="Glyas_Fos-R_dOase_dom"/>
</dbReference>
<feature type="domain" description="VOC" evidence="1">
    <location>
        <begin position="2"/>
        <end position="126"/>
    </location>
</feature>
<dbReference type="PANTHER" id="PTHR36113">
    <property type="entry name" value="LYASE, PUTATIVE-RELATED-RELATED"/>
    <property type="match status" value="1"/>
</dbReference>
<dbReference type="RefSeq" id="WP_209459069.1">
    <property type="nucleotide sequence ID" value="NZ_JAGGKC010000009.1"/>
</dbReference>
<reference evidence="2 3" key="1">
    <citation type="submission" date="2021-03" db="EMBL/GenBank/DDBJ databases">
        <title>Genomic Encyclopedia of Type Strains, Phase IV (KMG-IV): sequencing the most valuable type-strain genomes for metagenomic binning, comparative biology and taxonomic classification.</title>
        <authorList>
            <person name="Goeker M."/>
        </authorList>
    </citation>
    <scope>NUCLEOTIDE SEQUENCE [LARGE SCALE GENOMIC DNA]</scope>
    <source>
        <strain evidence="2 3">DSM 6139</strain>
    </source>
</reference>
<keyword evidence="3" id="KW-1185">Reference proteome</keyword>
<dbReference type="EMBL" id="JAGGKC010000009">
    <property type="protein sequence ID" value="MBP1918846.1"/>
    <property type="molecule type" value="Genomic_DNA"/>
</dbReference>
<evidence type="ECO:0000313" key="2">
    <source>
        <dbReference type="EMBL" id="MBP1918846.1"/>
    </source>
</evidence>
<dbReference type="Pfam" id="PF00903">
    <property type="entry name" value="Glyoxalase"/>
    <property type="match status" value="1"/>
</dbReference>
<evidence type="ECO:0000313" key="3">
    <source>
        <dbReference type="Proteomes" id="UP001519271"/>
    </source>
</evidence>
<dbReference type="GO" id="GO:0004462">
    <property type="term" value="F:lactoylglutathione lyase activity"/>
    <property type="evidence" value="ECO:0007669"/>
    <property type="project" value="UniProtKB-EC"/>
</dbReference>
<evidence type="ECO:0000259" key="1">
    <source>
        <dbReference type="PROSITE" id="PS51819"/>
    </source>
</evidence>
<protein>
    <submittedName>
        <fullName evidence="2">Lactoylglutathione lyase</fullName>
        <ecNumber evidence="2">4.4.1.5</ecNumber>
    </submittedName>
</protein>
<comment type="caution">
    <text evidence="2">The sequence shown here is derived from an EMBL/GenBank/DDBJ whole genome shotgun (WGS) entry which is preliminary data.</text>
</comment>
<dbReference type="PANTHER" id="PTHR36113:SF1">
    <property type="entry name" value="GLYOXALASE_BLEOMYCIN RESISTANCE PROTEIN_DIOXYGENASE"/>
    <property type="match status" value="1"/>
</dbReference>
<sequence length="126" mass="14216">MRIAHVAIWTRDIEVMKEFYCTYFKGVANEKYVNEKKGFESYFLRLEGDASLELMRRTDIKGEPSAGSVGFAHIAFDVGSKEAVDQMTERLADSGYVHKDGPRTTGDGYYEAVFLDPEGNLIEITC</sequence>
<dbReference type="SUPFAM" id="SSF54593">
    <property type="entry name" value="Glyoxalase/Bleomycin resistance protein/Dihydroxybiphenyl dioxygenase"/>
    <property type="match status" value="1"/>
</dbReference>
<dbReference type="InterPro" id="IPR029068">
    <property type="entry name" value="Glyas_Bleomycin-R_OHBP_Dase"/>
</dbReference>
<dbReference type="Proteomes" id="UP001519271">
    <property type="component" value="Unassembled WGS sequence"/>
</dbReference>
<dbReference type="PROSITE" id="PS51819">
    <property type="entry name" value="VOC"/>
    <property type="match status" value="1"/>
</dbReference>
<organism evidence="2 3">
    <name type="scientific">Youngiibacter multivorans</name>
    <dbReference type="NCBI Taxonomy" id="937251"/>
    <lineage>
        <taxon>Bacteria</taxon>
        <taxon>Bacillati</taxon>
        <taxon>Bacillota</taxon>
        <taxon>Clostridia</taxon>
        <taxon>Eubacteriales</taxon>
        <taxon>Clostridiaceae</taxon>
        <taxon>Youngiibacter</taxon>
    </lineage>
</organism>
<proteinExistence type="predicted"/>
<dbReference type="EC" id="4.4.1.5" evidence="2"/>
<keyword evidence="2" id="KW-0456">Lyase</keyword>
<accession>A0ABS4G2U7</accession>
<gene>
    <name evidence="2" type="ORF">J2Z34_001326</name>
</gene>
<dbReference type="InterPro" id="IPR051332">
    <property type="entry name" value="Fosfomycin_Res_Enzymes"/>
</dbReference>
<name>A0ABS4G2U7_9CLOT</name>
<dbReference type="Gene3D" id="3.10.180.10">
    <property type="entry name" value="2,3-Dihydroxybiphenyl 1,2-Dioxygenase, domain 1"/>
    <property type="match status" value="1"/>
</dbReference>
<dbReference type="InterPro" id="IPR037523">
    <property type="entry name" value="VOC_core"/>
</dbReference>